<gene>
    <name evidence="3" type="ORF">QGN29_06790</name>
</gene>
<dbReference type="PANTHER" id="PTHR43747">
    <property type="entry name" value="FAD-BINDING PROTEIN"/>
    <property type="match status" value="1"/>
</dbReference>
<dbReference type="Proteomes" id="UP001268683">
    <property type="component" value="Chromosome"/>
</dbReference>
<reference evidence="3" key="1">
    <citation type="submission" date="2023-04" db="EMBL/GenBank/DDBJ databases">
        <title>Complete genome sequence of Temperatibacter marinus.</title>
        <authorList>
            <person name="Rong J.-C."/>
            <person name="Yi M.-L."/>
            <person name="Zhao Q."/>
        </authorList>
    </citation>
    <scope>NUCLEOTIDE SEQUENCE</scope>
    <source>
        <strain evidence="3">NBRC 110045</strain>
    </source>
</reference>
<feature type="binding site" evidence="2">
    <location>
        <position position="84"/>
    </location>
    <ligand>
        <name>7-chloro-L-tryptophan</name>
        <dbReference type="ChEBI" id="CHEBI:58713"/>
    </ligand>
</feature>
<accession>A0AA52EKT5</accession>
<dbReference type="GO" id="GO:0004497">
    <property type="term" value="F:monooxygenase activity"/>
    <property type="evidence" value="ECO:0007669"/>
    <property type="project" value="InterPro"/>
</dbReference>
<dbReference type="PANTHER" id="PTHR43747:SF4">
    <property type="entry name" value="FLAVIN-DEPENDENT TRYPTOPHAN HALOGENASE"/>
    <property type="match status" value="1"/>
</dbReference>
<keyword evidence="2" id="KW-0274">FAD</keyword>
<feature type="binding site" evidence="2">
    <location>
        <position position="352"/>
    </location>
    <ligand>
        <name>L-tryptophan</name>
        <dbReference type="ChEBI" id="CHEBI:57912"/>
    </ligand>
</feature>
<sequence>MKNASDNIKKLTIVGGGSAGWMTALYLNKLYNSTEKNFEITVIESPDIGIIGVGEATVHSIRYFFQAMGLNEFDLLKETNATLKTGIMFRNWMKPHADGTMHEYFHPFESQLSGSFLDINSLWMLSGRHEFERFDEGVCLSTALAKNGHSPKSRQSRQYEGLVPYGYHIDAVLLARYLRKIAIENGVTHIEATVNDVEIQGQNIQAVLTENGDRFEADVFLDCTGFRALLISKLKQDNWQSFKEALPCTKAVALQRSMPDGESPRSYTVATALSNGWAWQIDLTNRQGTGYVYDGDRLSADQAEQELRDFLGAESDVIKSVHLDMRVGCLKEFWVGNCIAIGLSGGFIEPLESTGLHLINLSAGLLATHLDHGDTDQSVRDSFNRLMNGFYQDLKQFIVLHYCLTDREDTDFWRQAPATVNQTPWLKEQLQIWHHKICEYQDLAGSYSTVFTDENYRYVLYGMGHHPALKLSVDQGISKDVFDRVKNQSNRVLSNSVPHLDYLNQINL</sequence>
<proteinExistence type="predicted"/>
<dbReference type="SUPFAM" id="SSF51905">
    <property type="entry name" value="FAD/NAD(P)-binding domain"/>
    <property type="match status" value="1"/>
</dbReference>
<keyword evidence="2" id="KW-0285">Flavoprotein</keyword>
<keyword evidence="2" id="KW-0547">Nucleotide-binding</keyword>
<dbReference type="Pfam" id="PF04820">
    <property type="entry name" value="Trp_halogenase"/>
    <property type="match status" value="1"/>
</dbReference>
<dbReference type="Gene3D" id="3.50.50.60">
    <property type="entry name" value="FAD/NAD(P)-binding domain"/>
    <property type="match status" value="1"/>
</dbReference>
<dbReference type="InterPro" id="IPR036188">
    <property type="entry name" value="FAD/NAD-bd_sf"/>
</dbReference>
<organism evidence="3 4">
    <name type="scientific">Temperatibacter marinus</name>
    <dbReference type="NCBI Taxonomy" id="1456591"/>
    <lineage>
        <taxon>Bacteria</taxon>
        <taxon>Pseudomonadati</taxon>
        <taxon>Pseudomonadota</taxon>
        <taxon>Alphaproteobacteria</taxon>
        <taxon>Kordiimonadales</taxon>
        <taxon>Temperatibacteraceae</taxon>
        <taxon>Temperatibacter</taxon>
    </lineage>
</organism>
<name>A0AA52EKT5_9PROT</name>
<feature type="active site" evidence="1">
    <location>
        <position position="84"/>
    </location>
</feature>
<dbReference type="AlphaFoldDB" id="A0AA52EKT5"/>
<feature type="binding site" evidence="2">
    <location>
        <position position="194"/>
    </location>
    <ligand>
        <name>FAD</name>
        <dbReference type="ChEBI" id="CHEBI:57692"/>
    </ligand>
</feature>
<evidence type="ECO:0000256" key="1">
    <source>
        <dbReference type="PIRSR" id="PIRSR011396-1"/>
    </source>
</evidence>
<keyword evidence="4" id="KW-1185">Reference proteome</keyword>
<evidence type="ECO:0000256" key="2">
    <source>
        <dbReference type="PIRSR" id="PIRSR011396-2"/>
    </source>
</evidence>
<protein>
    <submittedName>
        <fullName evidence="3">Tryptophan 7-halogenase</fullName>
    </submittedName>
</protein>
<feature type="binding site" evidence="2">
    <location>
        <position position="343"/>
    </location>
    <ligand>
        <name>FAD</name>
        <dbReference type="ChEBI" id="CHEBI:57692"/>
    </ligand>
</feature>
<dbReference type="RefSeq" id="WP_310799943.1">
    <property type="nucleotide sequence ID" value="NZ_CP123872.1"/>
</dbReference>
<dbReference type="KEGG" id="tmk:QGN29_06790"/>
<dbReference type="InterPro" id="IPR033856">
    <property type="entry name" value="Trp_halogen"/>
</dbReference>
<dbReference type="InterPro" id="IPR006905">
    <property type="entry name" value="Flavin_halogenase"/>
</dbReference>
<evidence type="ECO:0000313" key="4">
    <source>
        <dbReference type="Proteomes" id="UP001268683"/>
    </source>
</evidence>
<dbReference type="PIRSF" id="PIRSF011396">
    <property type="entry name" value="Trp_halogenase"/>
    <property type="match status" value="1"/>
</dbReference>
<dbReference type="InterPro" id="IPR050816">
    <property type="entry name" value="Flavin-dep_Halogenase_NPB"/>
</dbReference>
<dbReference type="EMBL" id="CP123872">
    <property type="protein sequence ID" value="WND04079.1"/>
    <property type="molecule type" value="Genomic_DNA"/>
</dbReference>
<evidence type="ECO:0000313" key="3">
    <source>
        <dbReference type="EMBL" id="WND04079.1"/>
    </source>
</evidence>
<feature type="binding site" evidence="2">
    <location>
        <begin position="16"/>
        <end position="19"/>
    </location>
    <ligand>
        <name>FAD</name>
        <dbReference type="ChEBI" id="CHEBI:57692"/>
    </ligand>
</feature>
<dbReference type="GO" id="GO:0000166">
    <property type="term" value="F:nucleotide binding"/>
    <property type="evidence" value="ECO:0007669"/>
    <property type="project" value="UniProtKB-KW"/>
</dbReference>